<evidence type="ECO:0000256" key="6">
    <source>
        <dbReference type="ARBA" id="ARBA00022833"/>
    </source>
</evidence>
<keyword evidence="4" id="KW-0677">Repeat</keyword>
<feature type="domain" description="C2H2-type" evidence="13">
    <location>
        <begin position="345"/>
        <end position="372"/>
    </location>
</feature>
<keyword evidence="15" id="KW-1185">Reference proteome</keyword>
<feature type="domain" description="C2H2-type" evidence="13">
    <location>
        <begin position="290"/>
        <end position="317"/>
    </location>
</feature>
<dbReference type="GO" id="GO:0000978">
    <property type="term" value="F:RNA polymerase II cis-regulatory region sequence-specific DNA binding"/>
    <property type="evidence" value="ECO:0007669"/>
    <property type="project" value="TreeGrafter"/>
</dbReference>
<dbReference type="EMBL" id="JARKIK010000019">
    <property type="protein sequence ID" value="KAK8745518.1"/>
    <property type="molecule type" value="Genomic_DNA"/>
</dbReference>
<comment type="caution">
    <text evidence="14">The sequence shown here is derived from an EMBL/GenBank/DDBJ whole genome shotgun (WGS) entry which is preliminary data.</text>
</comment>
<dbReference type="Proteomes" id="UP001445076">
    <property type="component" value="Unassembled WGS sequence"/>
</dbReference>
<feature type="domain" description="C2H2-type" evidence="13">
    <location>
        <begin position="316"/>
        <end position="344"/>
    </location>
</feature>
<dbReference type="InterPro" id="IPR036236">
    <property type="entry name" value="Znf_C2H2_sf"/>
</dbReference>
<dbReference type="AlphaFoldDB" id="A0AAW0Y070"/>
<feature type="domain" description="C2H2-type" evidence="13">
    <location>
        <begin position="406"/>
        <end position="434"/>
    </location>
</feature>
<dbReference type="InterPro" id="IPR051574">
    <property type="entry name" value="ZnF_E-box_Homeobox"/>
</dbReference>
<proteinExistence type="inferred from homology"/>
<evidence type="ECO:0000313" key="15">
    <source>
        <dbReference type="Proteomes" id="UP001445076"/>
    </source>
</evidence>
<dbReference type="FunFam" id="3.30.160.60:FF:000075">
    <property type="entry name" value="Putative zinc finger protein 536"/>
    <property type="match status" value="1"/>
</dbReference>
<dbReference type="Gene3D" id="3.30.160.60">
    <property type="entry name" value="Classic Zinc Finger"/>
    <property type="match status" value="5"/>
</dbReference>
<evidence type="ECO:0000313" key="14">
    <source>
        <dbReference type="EMBL" id="KAK8745518.1"/>
    </source>
</evidence>
<keyword evidence="6" id="KW-0862">Zinc</keyword>
<protein>
    <recommendedName>
        <fullName evidence="13">C2H2-type domain-containing protein</fullName>
    </recommendedName>
</protein>
<dbReference type="Pfam" id="PF00096">
    <property type="entry name" value="zf-C2H2"/>
    <property type="match status" value="2"/>
</dbReference>
<dbReference type="PANTHER" id="PTHR24391">
    <property type="entry name" value="HISTONE H4 TRANSCRIPTION FACTOR-RELATED"/>
    <property type="match status" value="1"/>
</dbReference>
<evidence type="ECO:0000256" key="10">
    <source>
        <dbReference type="ARBA" id="ARBA00023242"/>
    </source>
</evidence>
<evidence type="ECO:0000256" key="2">
    <source>
        <dbReference type="ARBA" id="ARBA00006991"/>
    </source>
</evidence>
<dbReference type="PROSITE" id="PS00028">
    <property type="entry name" value="ZINC_FINGER_C2H2_1"/>
    <property type="match status" value="7"/>
</dbReference>
<dbReference type="GO" id="GO:0045892">
    <property type="term" value="P:negative regulation of DNA-templated transcription"/>
    <property type="evidence" value="ECO:0007669"/>
    <property type="project" value="UniProtKB-ARBA"/>
</dbReference>
<evidence type="ECO:0000256" key="11">
    <source>
        <dbReference type="PROSITE-ProRule" id="PRU00042"/>
    </source>
</evidence>
<dbReference type="SMART" id="SM00355">
    <property type="entry name" value="ZnF_C2H2"/>
    <property type="match status" value="9"/>
</dbReference>
<gene>
    <name evidence="14" type="ORF">OTU49_000238</name>
</gene>
<dbReference type="GO" id="GO:0000981">
    <property type="term" value="F:DNA-binding transcription factor activity, RNA polymerase II-specific"/>
    <property type="evidence" value="ECO:0007669"/>
    <property type="project" value="TreeGrafter"/>
</dbReference>
<keyword evidence="7" id="KW-0805">Transcription regulation</keyword>
<organism evidence="14 15">
    <name type="scientific">Cherax quadricarinatus</name>
    <name type="common">Australian red claw crayfish</name>
    <dbReference type="NCBI Taxonomy" id="27406"/>
    <lineage>
        <taxon>Eukaryota</taxon>
        <taxon>Metazoa</taxon>
        <taxon>Ecdysozoa</taxon>
        <taxon>Arthropoda</taxon>
        <taxon>Crustacea</taxon>
        <taxon>Multicrustacea</taxon>
        <taxon>Malacostraca</taxon>
        <taxon>Eumalacostraca</taxon>
        <taxon>Eucarida</taxon>
        <taxon>Decapoda</taxon>
        <taxon>Pleocyemata</taxon>
        <taxon>Astacidea</taxon>
        <taxon>Parastacoidea</taxon>
        <taxon>Parastacidae</taxon>
        <taxon>Cherax</taxon>
    </lineage>
</organism>
<feature type="domain" description="C2H2-type" evidence="13">
    <location>
        <begin position="230"/>
        <end position="259"/>
    </location>
</feature>
<evidence type="ECO:0000256" key="4">
    <source>
        <dbReference type="ARBA" id="ARBA00022737"/>
    </source>
</evidence>
<evidence type="ECO:0000256" key="12">
    <source>
        <dbReference type="SAM" id="MobiDB-lite"/>
    </source>
</evidence>
<evidence type="ECO:0000259" key="13">
    <source>
        <dbReference type="PROSITE" id="PS50157"/>
    </source>
</evidence>
<dbReference type="PROSITE" id="PS50157">
    <property type="entry name" value="ZINC_FINGER_C2H2_2"/>
    <property type="match status" value="6"/>
</dbReference>
<dbReference type="SUPFAM" id="SSF57667">
    <property type="entry name" value="beta-beta-alpha zinc fingers"/>
    <property type="match status" value="4"/>
</dbReference>
<keyword evidence="9" id="KW-0804">Transcription</keyword>
<evidence type="ECO:0000256" key="3">
    <source>
        <dbReference type="ARBA" id="ARBA00022723"/>
    </source>
</evidence>
<keyword evidence="3" id="KW-0479">Metal-binding</keyword>
<keyword evidence="8" id="KW-0238">DNA-binding</keyword>
<reference evidence="14 15" key="1">
    <citation type="journal article" date="2024" name="BMC Genomics">
        <title>Genome assembly of redclaw crayfish (Cherax quadricarinatus) provides insights into its immune adaptation and hypoxia tolerance.</title>
        <authorList>
            <person name="Liu Z."/>
            <person name="Zheng J."/>
            <person name="Li H."/>
            <person name="Fang K."/>
            <person name="Wang S."/>
            <person name="He J."/>
            <person name="Zhou D."/>
            <person name="Weng S."/>
            <person name="Chi M."/>
            <person name="Gu Z."/>
            <person name="He J."/>
            <person name="Li F."/>
            <person name="Wang M."/>
        </authorList>
    </citation>
    <scope>NUCLEOTIDE SEQUENCE [LARGE SCALE GENOMIC DNA]</scope>
    <source>
        <strain evidence="14">ZL_2023a</strain>
    </source>
</reference>
<evidence type="ECO:0000256" key="7">
    <source>
        <dbReference type="ARBA" id="ARBA00023015"/>
    </source>
</evidence>
<sequence>MLAGTMTRKRKLCEIVDAEWNSAEDVGEKDSSQSTVDAQETLYVCVMDQSQEEAVDDFSAPPAGQSNSETSEPRKITTKRKIVSSEVLMNRISLNCEWNMCCAIYRKMEQFVSHVADHLSAETGPPSGDGYLCHWRECGFVCSTKDELERHVFFHAFHSKIKGLGAILMEDREEQCILDNSGHNMIPEIPEPFHCMWEECVLKFVSAQDFYWHVLGHVQCTDPSGPDKTFFCAWEGCKAGFRLKIRLRDHTRSHTQEKLIGCPNCGGIYASNTKFFDHCIRQIPLNSQQFQCSHCSRRYGNERLLRDHVRHHINLYKCNECDMTCPNKSALAVHVRYRHTKDKPHKCPHCGRGFTLIADLTRHLFVHSEEPAYVCPYNNCEYKCRSSPTLNRHIKMVHNGLRKDHYACHMCNLKFNMGEVLTKHLIKEHGFHSPVGHTRFR</sequence>
<evidence type="ECO:0000256" key="1">
    <source>
        <dbReference type="ARBA" id="ARBA00004123"/>
    </source>
</evidence>
<evidence type="ECO:0000256" key="8">
    <source>
        <dbReference type="ARBA" id="ARBA00023125"/>
    </source>
</evidence>
<comment type="similarity">
    <text evidence="2">Belongs to the krueppel C2H2-type zinc-finger protein family.</text>
</comment>
<keyword evidence="5 11" id="KW-0863">Zinc-finger</keyword>
<feature type="region of interest" description="Disordered" evidence="12">
    <location>
        <begin position="57"/>
        <end position="77"/>
    </location>
</feature>
<dbReference type="InterPro" id="IPR013087">
    <property type="entry name" value="Znf_C2H2_type"/>
</dbReference>
<dbReference type="GO" id="GO:0005634">
    <property type="term" value="C:nucleus"/>
    <property type="evidence" value="ECO:0007669"/>
    <property type="project" value="UniProtKB-SubCell"/>
</dbReference>
<name>A0AAW0Y070_CHEQU</name>
<dbReference type="GO" id="GO:0008270">
    <property type="term" value="F:zinc ion binding"/>
    <property type="evidence" value="ECO:0007669"/>
    <property type="project" value="UniProtKB-KW"/>
</dbReference>
<accession>A0AAW0Y070</accession>
<evidence type="ECO:0000256" key="9">
    <source>
        <dbReference type="ARBA" id="ARBA00023163"/>
    </source>
</evidence>
<evidence type="ECO:0000256" key="5">
    <source>
        <dbReference type="ARBA" id="ARBA00022771"/>
    </source>
</evidence>
<keyword evidence="10" id="KW-0539">Nucleus</keyword>
<dbReference type="PANTHER" id="PTHR24391:SF18">
    <property type="entry name" value="EG:115C2.6 PROTEIN"/>
    <property type="match status" value="1"/>
</dbReference>
<feature type="domain" description="C2H2-type" evidence="13">
    <location>
        <begin position="373"/>
        <end position="403"/>
    </location>
</feature>
<comment type="subcellular location">
    <subcellularLocation>
        <location evidence="1">Nucleus</location>
    </subcellularLocation>
</comment>